<comment type="caution">
    <text evidence="3">The sequence shown here is derived from an EMBL/GenBank/DDBJ whole genome shotgun (WGS) entry which is preliminary data.</text>
</comment>
<evidence type="ECO:0000313" key="3">
    <source>
        <dbReference type="EMBL" id="CAG8446495.1"/>
    </source>
</evidence>
<feature type="region of interest" description="Disordered" evidence="1">
    <location>
        <begin position="277"/>
        <end position="337"/>
    </location>
</feature>
<accession>A0A9N8YNW5</accession>
<feature type="domain" description="Protein kinase" evidence="2">
    <location>
        <begin position="320"/>
        <end position="581"/>
    </location>
</feature>
<evidence type="ECO:0000256" key="1">
    <source>
        <dbReference type="SAM" id="MobiDB-lite"/>
    </source>
</evidence>
<dbReference type="EMBL" id="CAJVPL010000099">
    <property type="protein sequence ID" value="CAG8446495.1"/>
    <property type="molecule type" value="Genomic_DNA"/>
</dbReference>
<gene>
    <name evidence="3" type="ORF">AGERDE_LOCUS1447</name>
</gene>
<evidence type="ECO:0000313" key="4">
    <source>
        <dbReference type="Proteomes" id="UP000789831"/>
    </source>
</evidence>
<dbReference type="PROSITE" id="PS50011">
    <property type="entry name" value="PROTEIN_KINASE_DOM"/>
    <property type="match status" value="1"/>
</dbReference>
<dbReference type="OrthoDB" id="2449239at2759"/>
<dbReference type="PANTHER" id="PTHR24362:SF309">
    <property type="entry name" value="PROTEIN KINASE DOMAIN-CONTAINING PROTEIN"/>
    <property type="match status" value="1"/>
</dbReference>
<dbReference type="InterPro" id="IPR011009">
    <property type="entry name" value="Kinase-like_dom_sf"/>
</dbReference>
<organism evidence="3 4">
    <name type="scientific">Ambispora gerdemannii</name>
    <dbReference type="NCBI Taxonomy" id="144530"/>
    <lineage>
        <taxon>Eukaryota</taxon>
        <taxon>Fungi</taxon>
        <taxon>Fungi incertae sedis</taxon>
        <taxon>Mucoromycota</taxon>
        <taxon>Glomeromycotina</taxon>
        <taxon>Glomeromycetes</taxon>
        <taxon>Archaeosporales</taxon>
        <taxon>Ambisporaceae</taxon>
        <taxon>Ambispora</taxon>
    </lineage>
</organism>
<dbReference type="SUPFAM" id="SSF56112">
    <property type="entry name" value="Protein kinase-like (PK-like)"/>
    <property type="match status" value="1"/>
</dbReference>
<dbReference type="SMART" id="SM00220">
    <property type="entry name" value="S_TKc"/>
    <property type="match status" value="1"/>
</dbReference>
<dbReference type="GO" id="GO:0004672">
    <property type="term" value="F:protein kinase activity"/>
    <property type="evidence" value="ECO:0007669"/>
    <property type="project" value="InterPro"/>
</dbReference>
<sequence>MSHSRNQGPANLLIKSISSKKNEAVWSEHLILELSPPIKDSLYVKCYDMSKGGNNGSFGKAVIKLSSYKGQKAKVNLVLVKHENPVGEVAFDIYFLSGNPPRNADLNLHDGSSSNNKIGGVLLLKSITCQRMREKGNLEFILNGGTKKHTTENYWKMSPETCEYSVSFNLTVKKIKLCIQYRYSPLLTDFAKSEFEIKSTETWQKLMQTGTIKSCFSFSLVVFSKNEANPLLIQSNVAGNLSFVENGLAAGYTKFKVSFHALTTFEQIIQETQENLNVNESNNNPNDDFGQLKTSQSRRSTISQRSSISRHSTISRRSIISQRSTISSASSSSSPDSAINENYGKIVCSRYLILAPVENNGLTTRQSDQYRNQLYKGHDIYCNLDQSKYVVKWLNMEINHSLEGFVSITSYAGDNLETNKFIFKDSIAKKQILLSISKAIEFLHGAKIAHLDLNPTNIICRPNNVYKIRLCDLESAKNFGDYLQSNDFCSCGFSAPEIVQHTDTIQASSAQDIFSLGCILYFIHTNKRIYDDFDDLRNSTCSKNVHRNIFHKQDASIILQMLDWNPINRPTIQKVINSDYFKEGSNADKFNNEIRSSDTSNENES</sequence>
<dbReference type="Pfam" id="PF00069">
    <property type="entry name" value="Pkinase"/>
    <property type="match status" value="1"/>
</dbReference>
<dbReference type="PANTHER" id="PTHR24362">
    <property type="entry name" value="SERINE/THREONINE-PROTEIN KINASE NEK"/>
    <property type="match status" value="1"/>
</dbReference>
<protein>
    <submittedName>
        <fullName evidence="3">9591_t:CDS:1</fullName>
    </submittedName>
</protein>
<keyword evidence="4" id="KW-1185">Reference proteome</keyword>
<feature type="compositionally biased region" description="Low complexity" evidence="1">
    <location>
        <begin position="295"/>
        <end position="334"/>
    </location>
</feature>
<dbReference type="InterPro" id="IPR035892">
    <property type="entry name" value="C2_domain_sf"/>
</dbReference>
<feature type="compositionally biased region" description="Low complexity" evidence="1">
    <location>
        <begin position="277"/>
        <end position="286"/>
    </location>
</feature>
<dbReference type="InterPro" id="IPR000719">
    <property type="entry name" value="Prot_kinase_dom"/>
</dbReference>
<dbReference type="Proteomes" id="UP000789831">
    <property type="component" value="Unassembled WGS sequence"/>
</dbReference>
<evidence type="ECO:0000259" key="2">
    <source>
        <dbReference type="PROSITE" id="PS50011"/>
    </source>
</evidence>
<dbReference type="Gene3D" id="1.10.510.10">
    <property type="entry name" value="Transferase(Phosphotransferase) domain 1"/>
    <property type="match status" value="1"/>
</dbReference>
<dbReference type="SUPFAM" id="SSF49562">
    <property type="entry name" value="C2 domain (Calcium/lipid-binding domain, CaLB)"/>
    <property type="match status" value="1"/>
</dbReference>
<dbReference type="GO" id="GO:0005524">
    <property type="term" value="F:ATP binding"/>
    <property type="evidence" value="ECO:0007669"/>
    <property type="project" value="InterPro"/>
</dbReference>
<reference evidence="3" key="1">
    <citation type="submission" date="2021-06" db="EMBL/GenBank/DDBJ databases">
        <authorList>
            <person name="Kallberg Y."/>
            <person name="Tangrot J."/>
            <person name="Rosling A."/>
        </authorList>
    </citation>
    <scope>NUCLEOTIDE SEQUENCE</scope>
    <source>
        <strain evidence="3">MT106</strain>
    </source>
</reference>
<proteinExistence type="predicted"/>
<name>A0A9N8YNW5_9GLOM</name>
<dbReference type="AlphaFoldDB" id="A0A9N8YNW5"/>
<dbReference type="Gene3D" id="2.60.40.150">
    <property type="entry name" value="C2 domain"/>
    <property type="match status" value="1"/>
</dbReference>